<organism evidence="9">
    <name type="scientific">Melanopsichium pennsylvanicum 4</name>
    <dbReference type="NCBI Taxonomy" id="1398559"/>
    <lineage>
        <taxon>Eukaryota</taxon>
        <taxon>Fungi</taxon>
        <taxon>Dikarya</taxon>
        <taxon>Basidiomycota</taxon>
        <taxon>Ustilaginomycotina</taxon>
        <taxon>Ustilaginomycetes</taxon>
        <taxon>Ustilaginales</taxon>
        <taxon>Ustilaginaceae</taxon>
        <taxon>Melanopsichium</taxon>
    </lineage>
</organism>
<evidence type="ECO:0000256" key="8">
    <source>
        <dbReference type="RuleBase" id="RU004398"/>
    </source>
</evidence>
<proteinExistence type="inferred from homology"/>
<dbReference type="InterPro" id="IPR036504">
    <property type="entry name" value="CGI121/TPRKB_sf"/>
</dbReference>
<evidence type="ECO:0000256" key="1">
    <source>
        <dbReference type="ARBA" id="ARBA00004123"/>
    </source>
</evidence>
<dbReference type="SUPFAM" id="SSF143870">
    <property type="entry name" value="PF0523-like"/>
    <property type="match status" value="1"/>
</dbReference>
<comment type="function">
    <text evidence="7">Component of the EKC/KEOPS complex that is required for the formation of a threonylcarbamoyl group on adenosine at position 37 (t(6)A37) in tRNAs that read codons beginning with adenine. The complex is probably involved in the transfer of the threonylcarbamoyl moiety of threonylcarbamoyl-AMP (TC-AMP) to the N6 group of A37. CGI121 acts as an allosteric effector that regulates the t(6)A activity of the complex. The EKC/KEOPS complex also promotes both telomere uncapping and telomere elongation. The complex is required for efficient recruitment of transcriptional coactivators. CGI121 is not required for tRNA modification.</text>
</comment>
<evidence type="ECO:0000256" key="5">
    <source>
        <dbReference type="ARBA" id="ARBA00022694"/>
    </source>
</evidence>
<comment type="similarity">
    <text evidence="2 8">Belongs to the CGI121/TPRKB family.</text>
</comment>
<dbReference type="GO" id="GO:0000408">
    <property type="term" value="C:EKC/KEOPS complex"/>
    <property type="evidence" value="ECO:0007669"/>
    <property type="project" value="TreeGrafter"/>
</dbReference>
<evidence type="ECO:0000256" key="4">
    <source>
        <dbReference type="ARBA" id="ARBA00016009"/>
    </source>
</evidence>
<name>A0A077RE66_9BASI</name>
<accession>A0A077RE66</accession>
<dbReference type="Gene3D" id="3.30.2380.10">
    <property type="entry name" value="CGI121/TPRKB"/>
    <property type="match status" value="1"/>
</dbReference>
<dbReference type="Pfam" id="PF08617">
    <property type="entry name" value="CGI-121"/>
    <property type="match status" value="1"/>
</dbReference>
<dbReference type="GO" id="GO:0005634">
    <property type="term" value="C:nucleus"/>
    <property type="evidence" value="ECO:0007669"/>
    <property type="project" value="UniProtKB-SubCell"/>
</dbReference>
<dbReference type="PANTHER" id="PTHR15840:SF10">
    <property type="entry name" value="EKC_KEOPS COMPLEX SUBUNIT TPRKB"/>
    <property type="match status" value="1"/>
</dbReference>
<evidence type="ECO:0000313" key="9">
    <source>
        <dbReference type="EMBL" id="CDI56719.1"/>
    </source>
</evidence>
<reference evidence="9" key="1">
    <citation type="journal article" date="2014" name="Genome Biol. Evol.">
        <title>Gene Loss Rather Than Gene Gain Is Associated with a Host Jump from Monocots to Dicots in the Smut Fungus Melanopsichium pennsylvanicum.</title>
        <authorList>
            <person name="Sharma R."/>
            <person name="Mishra B."/>
            <person name="Runge F."/>
            <person name="Thines M."/>
        </authorList>
    </citation>
    <scope>NUCLEOTIDE SEQUENCE</scope>
    <source>
        <strain evidence="9">4</strain>
    </source>
</reference>
<protein>
    <recommendedName>
        <fullName evidence="4">EKC/KEOPS complex subunit CGI121</fullName>
    </recommendedName>
    <alternativeName>
        <fullName evidence="3">EKC/KEOPS complex subunit cgi121</fullName>
    </alternativeName>
</protein>
<evidence type="ECO:0000256" key="3">
    <source>
        <dbReference type="ARBA" id="ARBA00015316"/>
    </source>
</evidence>
<dbReference type="AlphaFoldDB" id="A0A077RE66"/>
<sequence length="254" mass="27886">MESISLPDSFPEPLQRIHLAHFSNLDPTTQSSAIIKRIISASQLPVSTSEIATASDIASSDAERAKLDFAFLDPTRLCSKQHILSAVIQAAVVCARSWDEDTRVFREGEASLGGMKSKTPHSEIIYMLNPGNNVGESLKRFGISSKSTSLLLVKFSSPTVDPQEILERMLDVVAPDNLTLPLSQSDAGMDIDTAIRFGTYSNTTESPQPVTDWRELNKIYKLEIQSTSLLHQTQKLSEYQDIICTSVAMKLVAA</sequence>
<keyword evidence="6 8" id="KW-0539">Nucleus</keyword>
<feature type="non-terminal residue" evidence="9">
    <location>
        <position position="254"/>
    </location>
</feature>
<comment type="subcellular location">
    <subcellularLocation>
        <location evidence="1">Nucleus</location>
    </subcellularLocation>
</comment>
<dbReference type="EMBL" id="HG529698">
    <property type="protein sequence ID" value="CDI56719.1"/>
    <property type="molecule type" value="Genomic_DNA"/>
</dbReference>
<dbReference type="GO" id="GO:0002949">
    <property type="term" value="P:tRNA threonylcarbamoyladenosine modification"/>
    <property type="evidence" value="ECO:0007669"/>
    <property type="project" value="TreeGrafter"/>
</dbReference>
<evidence type="ECO:0000256" key="2">
    <source>
        <dbReference type="ARBA" id="ARBA00005546"/>
    </source>
</evidence>
<evidence type="ECO:0000256" key="7">
    <source>
        <dbReference type="ARBA" id="ARBA00025043"/>
    </source>
</evidence>
<dbReference type="PANTHER" id="PTHR15840">
    <property type="entry name" value="CGI-121 FAMILY MEMBER"/>
    <property type="match status" value="1"/>
</dbReference>
<dbReference type="InterPro" id="IPR013926">
    <property type="entry name" value="CGI121/TPRKB"/>
</dbReference>
<keyword evidence="5" id="KW-0819">tRNA processing</keyword>
<dbReference type="GO" id="GO:0005829">
    <property type="term" value="C:cytosol"/>
    <property type="evidence" value="ECO:0007669"/>
    <property type="project" value="TreeGrafter"/>
</dbReference>
<evidence type="ECO:0000256" key="6">
    <source>
        <dbReference type="ARBA" id="ARBA00023242"/>
    </source>
</evidence>